<organism evidence="2 3">
    <name type="scientific">Neurospora hispaniola</name>
    <dbReference type="NCBI Taxonomy" id="588809"/>
    <lineage>
        <taxon>Eukaryota</taxon>
        <taxon>Fungi</taxon>
        <taxon>Dikarya</taxon>
        <taxon>Ascomycota</taxon>
        <taxon>Pezizomycotina</taxon>
        <taxon>Sordariomycetes</taxon>
        <taxon>Sordariomycetidae</taxon>
        <taxon>Sordariales</taxon>
        <taxon>Sordariaceae</taxon>
        <taxon>Neurospora</taxon>
    </lineage>
</organism>
<dbReference type="AlphaFoldDB" id="A0AAJ0IEV3"/>
<evidence type="ECO:0000313" key="2">
    <source>
        <dbReference type="EMBL" id="KAK3498891.1"/>
    </source>
</evidence>
<reference evidence="2 3" key="1">
    <citation type="journal article" date="2023" name="Mol. Phylogenet. Evol.">
        <title>Genome-scale phylogeny and comparative genomics of the fungal order Sordariales.</title>
        <authorList>
            <person name="Hensen N."/>
            <person name="Bonometti L."/>
            <person name="Westerberg I."/>
            <person name="Brannstrom I.O."/>
            <person name="Guillou S."/>
            <person name="Cros-Aarteil S."/>
            <person name="Calhoun S."/>
            <person name="Haridas S."/>
            <person name="Kuo A."/>
            <person name="Mondo S."/>
            <person name="Pangilinan J."/>
            <person name="Riley R."/>
            <person name="LaButti K."/>
            <person name="Andreopoulos B."/>
            <person name="Lipzen A."/>
            <person name="Chen C."/>
            <person name="Yan M."/>
            <person name="Daum C."/>
            <person name="Ng V."/>
            <person name="Clum A."/>
            <person name="Steindorff A."/>
            <person name="Ohm R.A."/>
            <person name="Martin F."/>
            <person name="Silar P."/>
            <person name="Natvig D.O."/>
            <person name="Lalanne C."/>
            <person name="Gautier V."/>
            <person name="Ament-Velasquez S.L."/>
            <person name="Kruys A."/>
            <person name="Hutchinson M.I."/>
            <person name="Powell A.J."/>
            <person name="Barry K."/>
            <person name="Miller A.N."/>
            <person name="Grigoriev I.V."/>
            <person name="Debuchy R."/>
            <person name="Gladieux P."/>
            <person name="Hiltunen Thoren M."/>
            <person name="Johannesson H."/>
        </authorList>
    </citation>
    <scope>NUCLEOTIDE SEQUENCE [LARGE SCALE GENOMIC DNA]</scope>
    <source>
        <strain evidence="2 3">FGSC 10403</strain>
    </source>
</reference>
<feature type="region of interest" description="Disordered" evidence="1">
    <location>
        <begin position="37"/>
        <end position="83"/>
    </location>
</feature>
<dbReference type="EMBL" id="JAULSX010000001">
    <property type="protein sequence ID" value="KAK3498891.1"/>
    <property type="molecule type" value="Genomic_DNA"/>
</dbReference>
<evidence type="ECO:0000313" key="3">
    <source>
        <dbReference type="Proteomes" id="UP001285908"/>
    </source>
</evidence>
<dbReference type="RefSeq" id="XP_062696524.1">
    <property type="nucleotide sequence ID" value="XM_062838509.1"/>
</dbReference>
<evidence type="ECO:0000256" key="1">
    <source>
        <dbReference type="SAM" id="MobiDB-lite"/>
    </source>
</evidence>
<keyword evidence="3" id="KW-1185">Reference proteome</keyword>
<comment type="caution">
    <text evidence="2">The sequence shown here is derived from an EMBL/GenBank/DDBJ whole genome shotgun (WGS) entry which is preliminary data.</text>
</comment>
<proteinExistence type="predicted"/>
<gene>
    <name evidence="2" type="ORF">B0T23DRAFT_400610</name>
</gene>
<accession>A0AAJ0IEV3</accession>
<name>A0AAJ0IEV3_9PEZI</name>
<dbReference type="Proteomes" id="UP001285908">
    <property type="component" value="Unassembled WGS sequence"/>
</dbReference>
<sequence length="83" mass="8961">MGGDASLNASGPKDTTTCDVSCLMELIWVREYQFAWGFASPGGPKDAQRDGRRLGRRTKQPPDGGVPNPDQADDPRSIRPSSN</sequence>
<protein>
    <submittedName>
        <fullName evidence="2">Uncharacterized protein</fullName>
    </submittedName>
</protein>
<dbReference type="GeneID" id="87876131"/>